<organism evidence="1 2">
    <name type="scientific">Gracilariopsis chorda</name>
    <dbReference type="NCBI Taxonomy" id="448386"/>
    <lineage>
        <taxon>Eukaryota</taxon>
        <taxon>Rhodophyta</taxon>
        <taxon>Florideophyceae</taxon>
        <taxon>Rhodymeniophycidae</taxon>
        <taxon>Gracilariales</taxon>
        <taxon>Gracilariaceae</taxon>
        <taxon>Gracilariopsis</taxon>
    </lineage>
</organism>
<accession>A0A2V3J4G8</accession>
<gene>
    <name evidence="1" type="ORF">BWQ96_00848</name>
</gene>
<protein>
    <submittedName>
        <fullName evidence="1">Uncharacterized protein</fullName>
    </submittedName>
</protein>
<evidence type="ECO:0000313" key="1">
    <source>
        <dbReference type="EMBL" id="PXF49274.1"/>
    </source>
</evidence>
<keyword evidence="2" id="KW-1185">Reference proteome</keyword>
<proteinExistence type="predicted"/>
<dbReference type="Proteomes" id="UP000247409">
    <property type="component" value="Unassembled WGS sequence"/>
</dbReference>
<dbReference type="CDD" id="cd09275">
    <property type="entry name" value="RNase_HI_RT_DIRS1"/>
    <property type="match status" value="1"/>
</dbReference>
<dbReference type="PANTHER" id="PTHR33050:SF7">
    <property type="entry name" value="RIBONUCLEASE H"/>
    <property type="match status" value="1"/>
</dbReference>
<dbReference type="AlphaFoldDB" id="A0A2V3J4G8"/>
<name>A0A2V3J4G8_9FLOR</name>
<sequence>MHSDAADVSYGGTLGTNMAHGSPGSWVAQGLWSAADCAKSITLRELRAVRLLLARSFAAYVSDRRIRRLLLHEDNQAGVYILNSMVSASPAMMAELRKLQKMLHALNVRLDARWIPSAVNRYADALSRTWDPGDVPVSQQLLASIQEHYHLDSPAIYHRPLNETRPARLKQIRDQLQTYCGDGKARLWNPPFDVLQITVRKIETESARGVPIAPFWPAQAWFARLRGLASAMHLLDGNLDHLTRNRSNPGWRPVVAEVRLEGNGLAVFRQLC</sequence>
<dbReference type="EMBL" id="NBIV01000006">
    <property type="protein sequence ID" value="PXF49274.1"/>
    <property type="molecule type" value="Genomic_DNA"/>
</dbReference>
<reference evidence="1 2" key="1">
    <citation type="journal article" date="2018" name="Mol. Biol. Evol.">
        <title>Analysis of the draft genome of the red seaweed Gracilariopsis chorda provides insights into genome size evolution in Rhodophyta.</title>
        <authorList>
            <person name="Lee J."/>
            <person name="Yang E.C."/>
            <person name="Graf L."/>
            <person name="Yang J.H."/>
            <person name="Qiu H."/>
            <person name="Zel Zion U."/>
            <person name="Chan C.X."/>
            <person name="Stephens T.G."/>
            <person name="Weber A.P.M."/>
            <person name="Boo G.H."/>
            <person name="Boo S.M."/>
            <person name="Kim K.M."/>
            <person name="Shin Y."/>
            <person name="Jung M."/>
            <person name="Lee S.J."/>
            <person name="Yim H.S."/>
            <person name="Lee J.H."/>
            <person name="Bhattacharya D."/>
            <person name="Yoon H.S."/>
        </authorList>
    </citation>
    <scope>NUCLEOTIDE SEQUENCE [LARGE SCALE GENOMIC DNA]</scope>
    <source>
        <strain evidence="1 2">SKKU-2015</strain>
        <tissue evidence="1">Whole body</tissue>
    </source>
</reference>
<comment type="caution">
    <text evidence="1">The sequence shown here is derived from an EMBL/GenBank/DDBJ whole genome shotgun (WGS) entry which is preliminary data.</text>
</comment>
<dbReference type="InterPro" id="IPR052055">
    <property type="entry name" value="Hepadnavirus_pol/RT"/>
</dbReference>
<dbReference type="PANTHER" id="PTHR33050">
    <property type="entry name" value="REVERSE TRANSCRIPTASE DOMAIN-CONTAINING PROTEIN"/>
    <property type="match status" value="1"/>
</dbReference>
<evidence type="ECO:0000313" key="2">
    <source>
        <dbReference type="Proteomes" id="UP000247409"/>
    </source>
</evidence>
<dbReference type="OrthoDB" id="2897838at2759"/>